<keyword evidence="5" id="KW-1185">Reference proteome</keyword>
<evidence type="ECO:0000259" key="3">
    <source>
        <dbReference type="PROSITE" id="PS51186"/>
    </source>
</evidence>
<evidence type="ECO:0000313" key="4">
    <source>
        <dbReference type="EMBL" id="WYJ99945.1"/>
    </source>
</evidence>
<dbReference type="PANTHER" id="PTHR43800">
    <property type="entry name" value="PEPTIDYL-LYSINE N-ACETYLTRANSFERASE YJAB"/>
    <property type="match status" value="1"/>
</dbReference>
<dbReference type="SUPFAM" id="SSF55729">
    <property type="entry name" value="Acyl-CoA N-acyltransferases (Nat)"/>
    <property type="match status" value="1"/>
</dbReference>
<reference evidence="4" key="1">
    <citation type="submission" date="2017-05" db="EMBL/GenBank/DDBJ databases">
        <authorList>
            <consortium name="The Broad Institute Genomics Platform"/>
            <consortium name="The Broad Institute Genomic Center for Infectious Diseases"/>
            <person name="Earl A."/>
            <person name="Manson A."/>
            <person name="Schwartman J."/>
            <person name="Gilmore M."/>
            <person name="Abouelleil A."/>
            <person name="Cao P."/>
            <person name="Chapman S."/>
            <person name="Cusick C."/>
            <person name="Shea T."/>
            <person name="Young S."/>
            <person name="Neafsey D."/>
            <person name="Nusbaum C."/>
            <person name="Birren B."/>
        </authorList>
    </citation>
    <scope>NUCLEOTIDE SEQUENCE</scope>
    <source>
        <strain evidence="4">7F3_DIV0205</strain>
    </source>
</reference>
<keyword evidence="2" id="KW-0012">Acyltransferase</keyword>
<sequence length="142" mass="16601">MIKKIDVLTSFELDEIVQIWLTANCEAHPFIPESYWQKNVEFVKEELPKADLYIYCEKNKIIGFLGMNDTYIAGIFVLNGYRNLGIGQKLLDEAKQVHDELTLSVYAKNQKAVNFYKKQGFQQINQQTDNTGEIEYQLLWKK</sequence>
<evidence type="ECO:0000256" key="1">
    <source>
        <dbReference type="ARBA" id="ARBA00022679"/>
    </source>
</evidence>
<dbReference type="EMBL" id="CP147244">
    <property type="protein sequence ID" value="WYJ99945.1"/>
    <property type="molecule type" value="Genomic_DNA"/>
</dbReference>
<dbReference type="InterPro" id="IPR016181">
    <property type="entry name" value="Acyl_CoA_acyltransferase"/>
</dbReference>
<organism evidence="4 5">
    <name type="scientific">Candidatus Enterococcus palustris</name>
    <dbReference type="NCBI Taxonomy" id="1834189"/>
    <lineage>
        <taxon>Bacteria</taxon>
        <taxon>Bacillati</taxon>
        <taxon>Bacillota</taxon>
        <taxon>Bacilli</taxon>
        <taxon>Lactobacillales</taxon>
        <taxon>Enterococcaceae</taxon>
        <taxon>Enterococcus</taxon>
    </lineage>
</organism>
<dbReference type="PROSITE" id="PS51186">
    <property type="entry name" value="GNAT"/>
    <property type="match status" value="1"/>
</dbReference>
<dbReference type="PANTHER" id="PTHR43800:SF1">
    <property type="entry name" value="PEPTIDYL-LYSINE N-ACETYLTRANSFERASE YJAB"/>
    <property type="match status" value="1"/>
</dbReference>
<name>A0AAQ3WCQ0_9ENTE</name>
<evidence type="ECO:0000313" key="5">
    <source>
        <dbReference type="Proteomes" id="UP000194948"/>
    </source>
</evidence>
<dbReference type="Gene3D" id="3.40.630.30">
    <property type="match status" value="1"/>
</dbReference>
<reference evidence="4" key="2">
    <citation type="submission" date="2024-03" db="EMBL/GenBank/DDBJ databases">
        <title>The Genome Sequence of Enterococcus sp. DIV0205d.</title>
        <authorList>
            <consortium name="The Broad Institute Genomics Platform"/>
            <consortium name="The Broad Institute Microbial Omics Core"/>
            <consortium name="The Broad Institute Genomic Center for Infectious Diseases"/>
            <person name="Earl A."/>
            <person name="Manson A."/>
            <person name="Gilmore M."/>
            <person name="Schwartman J."/>
            <person name="Shea T."/>
            <person name="Abouelleil A."/>
            <person name="Cao P."/>
            <person name="Chapman S."/>
            <person name="Cusick C."/>
            <person name="Young S."/>
            <person name="Neafsey D."/>
            <person name="Nusbaum C."/>
            <person name="Birren B."/>
        </authorList>
    </citation>
    <scope>NUCLEOTIDE SEQUENCE</scope>
    <source>
        <strain evidence="4">7F3_DIV0205</strain>
    </source>
</reference>
<dbReference type="GO" id="GO:0016747">
    <property type="term" value="F:acyltransferase activity, transferring groups other than amino-acyl groups"/>
    <property type="evidence" value="ECO:0007669"/>
    <property type="project" value="InterPro"/>
</dbReference>
<accession>A0AAQ3WCQ0</accession>
<gene>
    <name evidence="4" type="ORF">A5821_001040</name>
</gene>
<dbReference type="Proteomes" id="UP000194948">
    <property type="component" value="Chromosome"/>
</dbReference>
<dbReference type="AlphaFoldDB" id="A0AAQ3WCQ0"/>
<proteinExistence type="predicted"/>
<dbReference type="CDD" id="cd04301">
    <property type="entry name" value="NAT_SF"/>
    <property type="match status" value="1"/>
</dbReference>
<protein>
    <recommendedName>
        <fullName evidence="3">N-acetyltransferase domain-containing protein</fullName>
    </recommendedName>
</protein>
<keyword evidence="1" id="KW-0808">Transferase</keyword>
<feature type="domain" description="N-acetyltransferase" evidence="3">
    <location>
        <begin position="3"/>
        <end position="142"/>
    </location>
</feature>
<dbReference type="RefSeq" id="WP_086313530.1">
    <property type="nucleotide sequence ID" value="NZ_CP147244.1"/>
</dbReference>
<dbReference type="Pfam" id="PF13508">
    <property type="entry name" value="Acetyltransf_7"/>
    <property type="match status" value="1"/>
</dbReference>
<evidence type="ECO:0000256" key="2">
    <source>
        <dbReference type="ARBA" id="ARBA00023315"/>
    </source>
</evidence>
<dbReference type="InterPro" id="IPR000182">
    <property type="entry name" value="GNAT_dom"/>
</dbReference>